<dbReference type="Proteomes" id="UP001597304">
    <property type="component" value="Unassembled WGS sequence"/>
</dbReference>
<dbReference type="SUPFAM" id="SSF53822">
    <property type="entry name" value="Periplasmic binding protein-like I"/>
    <property type="match status" value="1"/>
</dbReference>
<comment type="caution">
    <text evidence="5">The sequence shown here is derived from an EMBL/GenBank/DDBJ whole genome shotgun (WGS) entry which is preliminary data.</text>
</comment>
<dbReference type="InterPro" id="IPR051010">
    <property type="entry name" value="BCAA_transport"/>
</dbReference>
<evidence type="ECO:0000256" key="2">
    <source>
        <dbReference type="ARBA" id="ARBA00022729"/>
    </source>
</evidence>
<dbReference type="RefSeq" id="WP_187265658.1">
    <property type="nucleotide sequence ID" value="NZ_JBHUEJ010000016.1"/>
</dbReference>
<dbReference type="PANTHER" id="PTHR30483">
    <property type="entry name" value="LEUCINE-SPECIFIC-BINDING PROTEIN"/>
    <property type="match status" value="1"/>
</dbReference>
<dbReference type="CDD" id="cd06327">
    <property type="entry name" value="PBP1_SBP-like"/>
    <property type="match status" value="1"/>
</dbReference>
<accession>A0ABW4KW26</accession>
<evidence type="ECO:0000313" key="5">
    <source>
        <dbReference type="EMBL" id="MFD1710545.1"/>
    </source>
</evidence>
<protein>
    <submittedName>
        <fullName evidence="5">ABC transporter substrate-binding protein</fullName>
    </submittedName>
</protein>
<comment type="similarity">
    <text evidence="1">Belongs to the leucine-binding protein family.</text>
</comment>
<gene>
    <name evidence="5" type="ORF">ACFSF0_07995</name>
</gene>
<keyword evidence="6" id="KW-1185">Reference proteome</keyword>
<evidence type="ECO:0000256" key="1">
    <source>
        <dbReference type="ARBA" id="ARBA00010062"/>
    </source>
</evidence>
<dbReference type="EMBL" id="JBHUEJ010000016">
    <property type="protein sequence ID" value="MFD1710545.1"/>
    <property type="molecule type" value="Genomic_DNA"/>
</dbReference>
<feature type="chain" id="PRO_5046558501" evidence="3">
    <location>
        <begin position="29"/>
        <end position="413"/>
    </location>
</feature>
<organism evidence="5 6">
    <name type="scientific">Ottowia flava</name>
    <dbReference type="NCBI Taxonomy" id="2675430"/>
    <lineage>
        <taxon>Bacteria</taxon>
        <taxon>Pseudomonadati</taxon>
        <taxon>Pseudomonadota</taxon>
        <taxon>Betaproteobacteria</taxon>
        <taxon>Burkholderiales</taxon>
        <taxon>Comamonadaceae</taxon>
        <taxon>Ottowia</taxon>
    </lineage>
</organism>
<name>A0ABW4KW26_9BURK</name>
<evidence type="ECO:0000313" key="6">
    <source>
        <dbReference type="Proteomes" id="UP001597304"/>
    </source>
</evidence>
<dbReference type="PANTHER" id="PTHR30483:SF6">
    <property type="entry name" value="PERIPLASMIC BINDING PROTEIN OF ABC TRANSPORTER FOR NATURAL AMINO ACIDS"/>
    <property type="match status" value="1"/>
</dbReference>
<feature type="signal peptide" evidence="3">
    <location>
        <begin position="1"/>
        <end position="28"/>
    </location>
</feature>
<dbReference type="Gene3D" id="3.40.50.2300">
    <property type="match status" value="2"/>
</dbReference>
<reference evidence="6" key="1">
    <citation type="journal article" date="2019" name="Int. J. Syst. Evol. Microbiol.">
        <title>The Global Catalogue of Microorganisms (GCM) 10K type strain sequencing project: providing services to taxonomists for standard genome sequencing and annotation.</title>
        <authorList>
            <consortium name="The Broad Institute Genomics Platform"/>
            <consortium name="The Broad Institute Genome Sequencing Center for Infectious Disease"/>
            <person name="Wu L."/>
            <person name="Ma J."/>
        </authorList>
    </citation>
    <scope>NUCLEOTIDE SEQUENCE [LARGE SCALE GENOMIC DNA]</scope>
    <source>
        <strain evidence="6">LMG 29247</strain>
    </source>
</reference>
<feature type="domain" description="Leucine-binding protein" evidence="4">
    <location>
        <begin position="36"/>
        <end position="376"/>
    </location>
</feature>
<dbReference type="InterPro" id="IPR028082">
    <property type="entry name" value="Peripla_BP_I"/>
</dbReference>
<evidence type="ECO:0000259" key="4">
    <source>
        <dbReference type="Pfam" id="PF13458"/>
    </source>
</evidence>
<proteinExistence type="inferred from homology"/>
<evidence type="ECO:0000256" key="3">
    <source>
        <dbReference type="SAM" id="SignalP"/>
    </source>
</evidence>
<keyword evidence="2 3" id="KW-0732">Signal</keyword>
<dbReference type="Pfam" id="PF13458">
    <property type="entry name" value="Peripla_BP_6"/>
    <property type="match status" value="1"/>
</dbReference>
<sequence>MGKGERQTVKVGAWCAAAVLMAATAAHAAGASDNVVKIGVLTDMSGVSADNSGRGSVVAAELAIADFAKDKKVLGQPIELISADHQGKTDIGANLAREWFDTKQVDMITDLTFSNVALAVQKIADDKGKLALVTGAGSAAITNEQCNKSTVHWMYDTYALATGTARALSAQGLKSWYFISADYAFGAALEKDARAIVQANGGQVLGSVKHPVGTSDMSSYLLQAQNSKAQVIGLANSGADTLNTVKQAREFGLGTGANKQVFTPLLALLTEVHGMGLPNAQGMYITTGFYWDQDAQTRAFSKRYFDRMKKMPTMMQAAVYSAVLHYLRAVQAAGTDEAQAVMARMKATEVNDAVVRKGRIRDDGRLVHDMMLVQVKTPTESKGEWDLYKIQQTIPGDQAFQPLAQSRCPLIKK</sequence>
<dbReference type="InterPro" id="IPR028081">
    <property type="entry name" value="Leu-bd"/>
</dbReference>